<evidence type="ECO:0000259" key="10">
    <source>
        <dbReference type="PROSITE" id="PS51296"/>
    </source>
</evidence>
<dbReference type="Proteomes" id="UP000722125">
    <property type="component" value="Unassembled WGS sequence"/>
</dbReference>
<protein>
    <recommendedName>
        <fullName evidence="2">Cytochrome bc1 complex Rieske iron-sulfur subunit</fullName>
    </recommendedName>
    <alternativeName>
        <fullName evidence="8">Cytochrome bc1 reductase complex subunit QcrA</fullName>
    </alternativeName>
</protein>
<comment type="cofactor">
    <cofactor evidence="9">
        <name>[2Fe-2S] cluster</name>
        <dbReference type="ChEBI" id="CHEBI:190135"/>
    </cofactor>
</comment>
<evidence type="ECO:0000256" key="8">
    <source>
        <dbReference type="ARBA" id="ARBA00029586"/>
    </source>
</evidence>
<evidence type="ECO:0000313" key="12">
    <source>
        <dbReference type="Proteomes" id="UP000722125"/>
    </source>
</evidence>
<name>A0ABS5TWU5_9CELL</name>
<keyword evidence="7" id="KW-1015">Disulfide bond</keyword>
<dbReference type="InterPro" id="IPR017941">
    <property type="entry name" value="Rieske_2Fe-2S"/>
</dbReference>
<evidence type="ECO:0000256" key="3">
    <source>
        <dbReference type="ARBA" id="ARBA00022714"/>
    </source>
</evidence>
<dbReference type="RefSeq" id="WP_214347520.1">
    <property type="nucleotide sequence ID" value="NZ_JAHBOH010000001.1"/>
</dbReference>
<evidence type="ECO:0000256" key="4">
    <source>
        <dbReference type="ARBA" id="ARBA00022723"/>
    </source>
</evidence>
<organism evidence="11 12">
    <name type="scientific">Cellulomonas fulva</name>
    <dbReference type="NCBI Taxonomy" id="2835530"/>
    <lineage>
        <taxon>Bacteria</taxon>
        <taxon>Bacillati</taxon>
        <taxon>Actinomycetota</taxon>
        <taxon>Actinomycetes</taxon>
        <taxon>Micrococcales</taxon>
        <taxon>Cellulomonadaceae</taxon>
        <taxon>Cellulomonas</taxon>
    </lineage>
</organism>
<dbReference type="InterPro" id="IPR006311">
    <property type="entry name" value="TAT_signal"/>
</dbReference>
<dbReference type="InterPro" id="IPR036922">
    <property type="entry name" value="Rieske_2Fe-2S_sf"/>
</dbReference>
<dbReference type="Pfam" id="PF00355">
    <property type="entry name" value="Rieske"/>
    <property type="match status" value="1"/>
</dbReference>
<dbReference type="PRINTS" id="PR00162">
    <property type="entry name" value="RIESKE"/>
</dbReference>
<comment type="caution">
    <text evidence="11">The sequence shown here is derived from an EMBL/GenBank/DDBJ whole genome shotgun (WGS) entry which is preliminary data.</text>
</comment>
<evidence type="ECO:0000256" key="1">
    <source>
        <dbReference type="ARBA" id="ARBA00002494"/>
    </source>
</evidence>
<keyword evidence="12" id="KW-1185">Reference proteome</keyword>
<keyword evidence="3" id="KW-0001">2Fe-2S</keyword>
<evidence type="ECO:0000313" key="11">
    <source>
        <dbReference type="EMBL" id="MBT0993629.1"/>
    </source>
</evidence>
<evidence type="ECO:0000256" key="5">
    <source>
        <dbReference type="ARBA" id="ARBA00023004"/>
    </source>
</evidence>
<dbReference type="Gene3D" id="2.102.10.10">
    <property type="entry name" value="Rieske [2Fe-2S] iron-sulphur domain"/>
    <property type="match status" value="1"/>
</dbReference>
<keyword evidence="6" id="KW-0411">Iron-sulfur</keyword>
<evidence type="ECO:0000256" key="9">
    <source>
        <dbReference type="ARBA" id="ARBA00034078"/>
    </source>
</evidence>
<dbReference type="EMBL" id="JAHBOH010000001">
    <property type="protein sequence ID" value="MBT0993629.1"/>
    <property type="molecule type" value="Genomic_DNA"/>
</dbReference>
<proteinExistence type="predicted"/>
<dbReference type="PROSITE" id="PS51296">
    <property type="entry name" value="RIESKE"/>
    <property type="match status" value="1"/>
</dbReference>
<gene>
    <name evidence="11" type="ORF">KIN34_04930</name>
</gene>
<dbReference type="CDD" id="cd03467">
    <property type="entry name" value="Rieske"/>
    <property type="match status" value="1"/>
</dbReference>
<keyword evidence="5" id="KW-0408">Iron</keyword>
<dbReference type="InterPro" id="IPR014349">
    <property type="entry name" value="Rieske_Fe-S_prot"/>
</dbReference>
<dbReference type="PANTHER" id="PTHR10134">
    <property type="entry name" value="CYTOCHROME B-C1 COMPLEX SUBUNIT RIESKE, MITOCHONDRIAL"/>
    <property type="match status" value="1"/>
</dbReference>
<accession>A0ABS5TWU5</accession>
<evidence type="ECO:0000256" key="2">
    <source>
        <dbReference type="ARBA" id="ARBA00015816"/>
    </source>
</evidence>
<reference evidence="11 12" key="1">
    <citation type="submission" date="2021-05" db="EMBL/GenBank/DDBJ databases">
        <title>Description of Cellulomonas sp. DKR-3 sp. nov.</title>
        <authorList>
            <person name="Dahal R.H."/>
            <person name="Chaudhary D.K."/>
        </authorList>
    </citation>
    <scope>NUCLEOTIDE SEQUENCE [LARGE SCALE GENOMIC DNA]</scope>
    <source>
        <strain evidence="11 12">DKR-3</strain>
    </source>
</reference>
<dbReference type="PROSITE" id="PS51318">
    <property type="entry name" value="TAT"/>
    <property type="match status" value="1"/>
</dbReference>
<keyword evidence="4" id="KW-0479">Metal-binding</keyword>
<sequence length="166" mass="16041">MTDLTSTTEKVEHHACGGCLDRRQLLTRAGGAGLAVAGVAVLAACGSSDSPGTGSGGTGGSAGTDGSDAQALAQVADIPVGGALAATDAGGNKILLVQATEGTVTAYSAVCTHQGCEVQPDDGELHCPCHNSVFGLDGSNVSGPADEPLPAVEVHVQDGAVYAGAA</sequence>
<evidence type="ECO:0000256" key="7">
    <source>
        <dbReference type="ARBA" id="ARBA00023157"/>
    </source>
</evidence>
<dbReference type="SUPFAM" id="SSF50022">
    <property type="entry name" value="ISP domain"/>
    <property type="match status" value="1"/>
</dbReference>
<feature type="domain" description="Rieske" evidence="10">
    <location>
        <begin position="70"/>
        <end position="163"/>
    </location>
</feature>
<dbReference type="InterPro" id="IPR005805">
    <property type="entry name" value="Rieske_Fe-S_prot_C"/>
</dbReference>
<comment type="function">
    <text evidence="1">Iron-sulfur subunit of the cytochrome bc1 complex, an essential component of the respiratory electron transport chain required for ATP synthesis. The bc1 complex catalyzes the oxidation of menaquinol and the reduction of cytochrome c in the respiratory chain. The bc1 complex operates through a Q-cycle mechanism that couples electron transfer to generation of the proton gradient that drives ATP synthesis.</text>
</comment>
<evidence type="ECO:0000256" key="6">
    <source>
        <dbReference type="ARBA" id="ARBA00023014"/>
    </source>
</evidence>